<feature type="compositionally biased region" description="Low complexity" evidence="1">
    <location>
        <begin position="144"/>
        <end position="170"/>
    </location>
</feature>
<keyword evidence="4" id="KW-1185">Reference proteome</keyword>
<evidence type="ECO:0000256" key="1">
    <source>
        <dbReference type="SAM" id="MobiDB-lite"/>
    </source>
</evidence>
<dbReference type="STRING" id="45607.A0A2T0FL48"/>
<sequence>MDTNLPEPTEVGTLIVVVMKAKNLHNKRALSKQNPFCSVRVATSAHKTKTIDRGGQCPSWDQEMRFNIFEGSEFECLKLSVFDQNRSTADIVGDAVIPLKPAFEARVRDGYDAWHPIYFNKRYTGEVYLEMTFYSKNRRRSSPSRRSSTASASSLSSIPSPNSSFSSGRRQLPQIPQPQGANVSLTHSRSSSSTRSVSPSRTPRPLPQVPGAPRSSLYKQSFDSVPNLHQFTSSDPEHVSPWGDASLISSASFHQDLHTMMNLSNNSAPCLTQSRKSDVLSPIDQEDISRQINDGFGESMFERIRP</sequence>
<dbReference type="Proteomes" id="UP000238350">
    <property type="component" value="Unassembled WGS sequence"/>
</dbReference>
<dbReference type="InterPro" id="IPR035892">
    <property type="entry name" value="C2_domain_sf"/>
</dbReference>
<evidence type="ECO:0000313" key="4">
    <source>
        <dbReference type="Proteomes" id="UP000238350"/>
    </source>
</evidence>
<dbReference type="InterPro" id="IPR052981">
    <property type="entry name" value="Ingression_C2_domain"/>
</dbReference>
<dbReference type="PROSITE" id="PS50004">
    <property type="entry name" value="C2"/>
    <property type="match status" value="1"/>
</dbReference>
<reference evidence="3 4" key="1">
    <citation type="submission" date="2017-04" db="EMBL/GenBank/DDBJ databases">
        <title>Genome sequencing of [Candida] sorbophila.</title>
        <authorList>
            <person name="Ahn J.O."/>
        </authorList>
    </citation>
    <scope>NUCLEOTIDE SEQUENCE [LARGE SCALE GENOMIC DNA]</scope>
    <source>
        <strain evidence="3 4">DS02</strain>
    </source>
</reference>
<gene>
    <name evidence="3" type="ORF">B9G98_03336</name>
</gene>
<dbReference type="PANTHER" id="PTHR47052">
    <property type="entry name" value="CONSERVED SERINE PROLINE-RICH PROTEIN (AFU_ORTHOLOGUE AFUA_2G01790)"/>
    <property type="match status" value="1"/>
</dbReference>
<accession>A0A2T0FL48</accession>
<feature type="domain" description="C2" evidence="2">
    <location>
        <begin position="1"/>
        <end position="115"/>
    </location>
</feature>
<dbReference type="InterPro" id="IPR000008">
    <property type="entry name" value="C2_dom"/>
</dbReference>
<feature type="compositionally biased region" description="Low complexity" evidence="1">
    <location>
        <begin position="183"/>
        <end position="201"/>
    </location>
</feature>
<dbReference type="PANTHER" id="PTHR47052:SF3">
    <property type="entry name" value="INGRESSION PROTEIN 1"/>
    <property type="match status" value="1"/>
</dbReference>
<dbReference type="GeneID" id="36517084"/>
<dbReference type="SUPFAM" id="SSF49562">
    <property type="entry name" value="C2 domain (Calcium/lipid-binding domain, CaLB)"/>
    <property type="match status" value="1"/>
</dbReference>
<evidence type="ECO:0000259" key="2">
    <source>
        <dbReference type="PROSITE" id="PS50004"/>
    </source>
</evidence>
<comment type="caution">
    <text evidence="3">The sequence shown here is derived from an EMBL/GenBank/DDBJ whole genome shotgun (WGS) entry which is preliminary data.</text>
</comment>
<dbReference type="Gene3D" id="2.60.40.150">
    <property type="entry name" value="C2 domain"/>
    <property type="match status" value="1"/>
</dbReference>
<dbReference type="EMBL" id="NDIQ01000022">
    <property type="protein sequence ID" value="PRT55716.1"/>
    <property type="molecule type" value="Genomic_DNA"/>
</dbReference>
<protein>
    <submittedName>
        <fullName evidence="3">Ingression protein fic1</fullName>
    </submittedName>
</protein>
<dbReference type="SMART" id="SM00239">
    <property type="entry name" value="C2"/>
    <property type="match status" value="1"/>
</dbReference>
<name>A0A2T0FL48_9ASCO</name>
<organism evidence="3 4">
    <name type="scientific">Wickerhamiella sorbophila</name>
    <dbReference type="NCBI Taxonomy" id="45607"/>
    <lineage>
        <taxon>Eukaryota</taxon>
        <taxon>Fungi</taxon>
        <taxon>Dikarya</taxon>
        <taxon>Ascomycota</taxon>
        <taxon>Saccharomycotina</taxon>
        <taxon>Dipodascomycetes</taxon>
        <taxon>Dipodascales</taxon>
        <taxon>Trichomonascaceae</taxon>
        <taxon>Wickerhamiella</taxon>
    </lineage>
</organism>
<dbReference type="RefSeq" id="XP_024665661.1">
    <property type="nucleotide sequence ID" value="XM_024809893.1"/>
</dbReference>
<dbReference type="Pfam" id="PF00168">
    <property type="entry name" value="C2"/>
    <property type="match status" value="1"/>
</dbReference>
<evidence type="ECO:0000313" key="3">
    <source>
        <dbReference type="EMBL" id="PRT55716.1"/>
    </source>
</evidence>
<dbReference type="OrthoDB" id="4096547at2759"/>
<proteinExistence type="predicted"/>
<feature type="region of interest" description="Disordered" evidence="1">
    <location>
        <begin position="138"/>
        <end position="219"/>
    </location>
</feature>
<dbReference type="AlphaFoldDB" id="A0A2T0FL48"/>